<dbReference type="Proteomes" id="UP000558488">
    <property type="component" value="Unassembled WGS sequence"/>
</dbReference>
<evidence type="ECO:0000256" key="1">
    <source>
        <dbReference type="SAM" id="MobiDB-lite"/>
    </source>
</evidence>
<reference evidence="2 3" key="1">
    <citation type="journal article" date="2020" name="Nature">
        <title>Six reference-quality genomes reveal evolution of bat adaptations.</title>
        <authorList>
            <person name="Jebb D."/>
            <person name="Huang Z."/>
            <person name="Pippel M."/>
            <person name="Hughes G.M."/>
            <person name="Lavrichenko K."/>
            <person name="Devanna P."/>
            <person name="Winkler S."/>
            <person name="Jermiin L.S."/>
            <person name="Skirmuntt E.C."/>
            <person name="Katzourakis A."/>
            <person name="Burkitt-Gray L."/>
            <person name="Ray D.A."/>
            <person name="Sullivan K.A.M."/>
            <person name="Roscito J.G."/>
            <person name="Kirilenko B.M."/>
            <person name="Davalos L.M."/>
            <person name="Corthals A.P."/>
            <person name="Power M.L."/>
            <person name="Jones G."/>
            <person name="Ransome R.D."/>
            <person name="Dechmann D.K.N."/>
            <person name="Locatelli A.G."/>
            <person name="Puechmaille S.J."/>
            <person name="Fedrigo O."/>
            <person name="Jarvis E.D."/>
            <person name="Hiller M."/>
            <person name="Vernes S.C."/>
            <person name="Myers E.W."/>
            <person name="Teeling E.C."/>
        </authorList>
    </citation>
    <scope>NUCLEOTIDE SEQUENCE [LARGE SCALE GENOMIC DNA]</scope>
    <source>
        <strain evidence="2">MPipKuh1</strain>
        <tissue evidence="2">Flight muscle</tissue>
    </source>
</reference>
<dbReference type="AlphaFoldDB" id="A0A7J7SE45"/>
<evidence type="ECO:0000313" key="3">
    <source>
        <dbReference type="Proteomes" id="UP000558488"/>
    </source>
</evidence>
<dbReference type="EMBL" id="JACAGB010000044">
    <property type="protein sequence ID" value="KAF6286682.1"/>
    <property type="molecule type" value="Genomic_DNA"/>
</dbReference>
<evidence type="ECO:0000313" key="2">
    <source>
        <dbReference type="EMBL" id="KAF6286682.1"/>
    </source>
</evidence>
<name>A0A7J7SE45_PIPKU</name>
<accession>A0A7J7SE45</accession>
<protein>
    <submittedName>
        <fullName evidence="2">ATP synthase peripheral stalk subunit d</fullName>
    </submittedName>
</protein>
<proteinExistence type="predicted"/>
<comment type="caution">
    <text evidence="2">The sequence shown here is derived from an EMBL/GenBank/DDBJ whole genome shotgun (WGS) entry which is preliminary data.</text>
</comment>
<gene>
    <name evidence="2" type="ORF">mPipKuh1_001205</name>
</gene>
<organism evidence="2 3">
    <name type="scientific">Pipistrellus kuhlii</name>
    <name type="common">Kuhl's pipistrelle</name>
    <dbReference type="NCBI Taxonomy" id="59472"/>
    <lineage>
        <taxon>Eukaryota</taxon>
        <taxon>Metazoa</taxon>
        <taxon>Chordata</taxon>
        <taxon>Craniata</taxon>
        <taxon>Vertebrata</taxon>
        <taxon>Euteleostomi</taxon>
        <taxon>Mammalia</taxon>
        <taxon>Eutheria</taxon>
        <taxon>Laurasiatheria</taxon>
        <taxon>Chiroptera</taxon>
        <taxon>Yangochiroptera</taxon>
        <taxon>Vespertilionidae</taxon>
        <taxon>Pipistrellus</taxon>
    </lineage>
</organism>
<sequence length="42" mass="4977">MRTSPPGWQLSPRNLLPSTGLTTRPMWRRPAWWMSLRRSLTP</sequence>
<keyword evidence="3" id="KW-1185">Reference proteome</keyword>
<feature type="region of interest" description="Disordered" evidence="1">
    <location>
        <begin position="1"/>
        <end position="22"/>
    </location>
</feature>